<feature type="domain" description="Tripartite ATP-independent periplasmic transporters DctQ component" evidence="10">
    <location>
        <begin position="30"/>
        <end position="156"/>
    </location>
</feature>
<evidence type="ECO:0000313" key="11">
    <source>
        <dbReference type="EMBL" id="SKC65876.1"/>
    </source>
</evidence>
<evidence type="ECO:0000256" key="5">
    <source>
        <dbReference type="ARBA" id="ARBA00022692"/>
    </source>
</evidence>
<dbReference type="Pfam" id="PF04290">
    <property type="entry name" value="DctQ"/>
    <property type="match status" value="1"/>
</dbReference>
<dbReference type="GO" id="GO:0005886">
    <property type="term" value="C:plasma membrane"/>
    <property type="evidence" value="ECO:0007669"/>
    <property type="project" value="UniProtKB-SubCell"/>
</dbReference>
<evidence type="ECO:0000256" key="1">
    <source>
        <dbReference type="ARBA" id="ARBA00004429"/>
    </source>
</evidence>
<gene>
    <name evidence="11" type="ORF">SAMN02194393_02050</name>
</gene>
<evidence type="ECO:0000256" key="4">
    <source>
        <dbReference type="ARBA" id="ARBA00022519"/>
    </source>
</evidence>
<evidence type="ECO:0000256" key="2">
    <source>
        <dbReference type="ARBA" id="ARBA00022448"/>
    </source>
</evidence>
<name>A0A1T5KQ36_9FIRM</name>
<dbReference type="InterPro" id="IPR055348">
    <property type="entry name" value="DctQ"/>
</dbReference>
<dbReference type="GO" id="GO:0022857">
    <property type="term" value="F:transmembrane transporter activity"/>
    <property type="evidence" value="ECO:0007669"/>
    <property type="project" value="TreeGrafter"/>
</dbReference>
<comment type="similarity">
    <text evidence="8">Belongs to the TRAP transporter small permease family.</text>
</comment>
<reference evidence="11 12" key="1">
    <citation type="submission" date="2017-02" db="EMBL/GenBank/DDBJ databases">
        <authorList>
            <person name="Peterson S.W."/>
        </authorList>
    </citation>
    <scope>NUCLEOTIDE SEQUENCE [LARGE SCALE GENOMIC DNA]</scope>
    <source>
        <strain evidence="11 12">M1</strain>
    </source>
</reference>
<keyword evidence="12" id="KW-1185">Reference proteome</keyword>
<dbReference type="RefSeq" id="WP_079491353.1">
    <property type="nucleotide sequence ID" value="NZ_FUZT01000004.1"/>
</dbReference>
<evidence type="ECO:0000256" key="6">
    <source>
        <dbReference type="ARBA" id="ARBA00022989"/>
    </source>
</evidence>
<organism evidence="11 12">
    <name type="scientific">Maledivibacter halophilus</name>
    <dbReference type="NCBI Taxonomy" id="36842"/>
    <lineage>
        <taxon>Bacteria</taxon>
        <taxon>Bacillati</taxon>
        <taxon>Bacillota</taxon>
        <taxon>Clostridia</taxon>
        <taxon>Peptostreptococcales</taxon>
        <taxon>Caminicellaceae</taxon>
        <taxon>Maledivibacter</taxon>
    </lineage>
</organism>
<feature type="transmembrane region" description="Helical" evidence="9">
    <location>
        <begin position="93"/>
        <end position="114"/>
    </location>
</feature>
<dbReference type="PANTHER" id="PTHR35011:SF2">
    <property type="entry name" value="2,3-DIKETO-L-GULONATE TRAP TRANSPORTER SMALL PERMEASE PROTEIN YIAM"/>
    <property type="match status" value="1"/>
</dbReference>
<dbReference type="AlphaFoldDB" id="A0A1T5KQ36"/>
<sequence>MERYARKMISFINGIRKILNGLIILLFLSMTIVVIINVFARFVLNSPIPWAGEMSRYSFIGVIYLGAVLAVKDQSHIGLDIFIDYFPPKIRKFIDTGSKILILIFLIVFTYKGIEMVLNNLNTKSAAMLIPMAIPYAALPIGGMGMIFELVAQLLKIENVSENERMEGK</sequence>
<feature type="transmembrane region" description="Helical" evidence="9">
    <location>
        <begin position="21"/>
        <end position="42"/>
    </location>
</feature>
<keyword evidence="7 9" id="KW-0472">Membrane</keyword>
<proteinExistence type="inferred from homology"/>
<dbReference type="GO" id="GO:0015740">
    <property type="term" value="P:C4-dicarboxylate transport"/>
    <property type="evidence" value="ECO:0007669"/>
    <property type="project" value="TreeGrafter"/>
</dbReference>
<dbReference type="Proteomes" id="UP000190285">
    <property type="component" value="Unassembled WGS sequence"/>
</dbReference>
<feature type="transmembrane region" description="Helical" evidence="9">
    <location>
        <begin position="54"/>
        <end position="72"/>
    </location>
</feature>
<evidence type="ECO:0000256" key="9">
    <source>
        <dbReference type="SAM" id="Phobius"/>
    </source>
</evidence>
<dbReference type="EMBL" id="FUZT01000004">
    <property type="protein sequence ID" value="SKC65876.1"/>
    <property type="molecule type" value="Genomic_DNA"/>
</dbReference>
<evidence type="ECO:0000313" key="12">
    <source>
        <dbReference type="Proteomes" id="UP000190285"/>
    </source>
</evidence>
<evidence type="ECO:0000259" key="10">
    <source>
        <dbReference type="Pfam" id="PF04290"/>
    </source>
</evidence>
<feature type="transmembrane region" description="Helical" evidence="9">
    <location>
        <begin position="134"/>
        <end position="155"/>
    </location>
</feature>
<evidence type="ECO:0000256" key="3">
    <source>
        <dbReference type="ARBA" id="ARBA00022475"/>
    </source>
</evidence>
<keyword evidence="6 9" id="KW-1133">Transmembrane helix</keyword>
<keyword evidence="4" id="KW-0997">Cell inner membrane</keyword>
<keyword evidence="5 9" id="KW-0812">Transmembrane</keyword>
<accession>A0A1T5KQ36</accession>
<comment type="subcellular location">
    <subcellularLocation>
        <location evidence="1">Cell inner membrane</location>
        <topology evidence="1">Multi-pass membrane protein</topology>
    </subcellularLocation>
</comment>
<dbReference type="PANTHER" id="PTHR35011">
    <property type="entry name" value="2,3-DIKETO-L-GULONATE TRAP TRANSPORTER SMALL PERMEASE PROTEIN YIAM"/>
    <property type="match status" value="1"/>
</dbReference>
<protein>
    <submittedName>
        <fullName evidence="11">TRAP-type C4-dicarboxylate transport system, small permease component</fullName>
    </submittedName>
</protein>
<evidence type="ECO:0000256" key="7">
    <source>
        <dbReference type="ARBA" id="ARBA00023136"/>
    </source>
</evidence>
<keyword evidence="3" id="KW-1003">Cell membrane</keyword>
<keyword evidence="2" id="KW-0813">Transport</keyword>
<evidence type="ECO:0000256" key="8">
    <source>
        <dbReference type="ARBA" id="ARBA00038436"/>
    </source>
</evidence>
<dbReference type="InterPro" id="IPR007387">
    <property type="entry name" value="TRAP_DctQ"/>
</dbReference>
<dbReference type="OrthoDB" id="45144at2"/>
<dbReference type="STRING" id="36842.SAMN02194393_02050"/>